<gene>
    <name evidence="2" type="ORF">TNIN_237111</name>
    <name evidence="1" type="ORF">TNIN_462391</name>
</gene>
<dbReference type="OrthoDB" id="616263at2759"/>
<evidence type="ECO:0000313" key="2">
    <source>
        <dbReference type="EMBL" id="GFY61808.1"/>
    </source>
</evidence>
<evidence type="ECO:0000313" key="1">
    <source>
        <dbReference type="EMBL" id="GFY37726.1"/>
    </source>
</evidence>
<keyword evidence="3" id="KW-1185">Reference proteome</keyword>
<name>A0A8X6XXG7_9ARAC</name>
<dbReference type="AlphaFoldDB" id="A0A8X6XXG7"/>
<evidence type="ECO:0000313" key="3">
    <source>
        <dbReference type="Proteomes" id="UP000886998"/>
    </source>
</evidence>
<dbReference type="EMBL" id="BMAV01013813">
    <property type="protein sequence ID" value="GFY61808.1"/>
    <property type="molecule type" value="Genomic_DNA"/>
</dbReference>
<accession>A0A8X6XXG7</accession>
<sequence length="88" mass="10417">MRQEMSFDFQVLKKLIQQLKVVMNGTNVRKWCKMFNSERTNVHNEIRSGCSLLIAEDLKTTVNKISQDRRSSLEELHCVSRSFSFYAW</sequence>
<organism evidence="2 3">
    <name type="scientific">Trichonephila inaurata madagascariensis</name>
    <dbReference type="NCBI Taxonomy" id="2747483"/>
    <lineage>
        <taxon>Eukaryota</taxon>
        <taxon>Metazoa</taxon>
        <taxon>Ecdysozoa</taxon>
        <taxon>Arthropoda</taxon>
        <taxon>Chelicerata</taxon>
        <taxon>Arachnida</taxon>
        <taxon>Araneae</taxon>
        <taxon>Araneomorphae</taxon>
        <taxon>Entelegynae</taxon>
        <taxon>Araneoidea</taxon>
        <taxon>Nephilidae</taxon>
        <taxon>Trichonephila</taxon>
        <taxon>Trichonephila inaurata</taxon>
    </lineage>
</organism>
<evidence type="ECO:0008006" key="4">
    <source>
        <dbReference type="Google" id="ProtNLM"/>
    </source>
</evidence>
<reference evidence="2" key="1">
    <citation type="submission" date="2020-08" db="EMBL/GenBank/DDBJ databases">
        <title>Multicomponent nature underlies the extraordinary mechanical properties of spider dragline silk.</title>
        <authorList>
            <person name="Kono N."/>
            <person name="Nakamura H."/>
            <person name="Mori M."/>
            <person name="Yoshida Y."/>
            <person name="Ohtoshi R."/>
            <person name="Malay A.D."/>
            <person name="Moran D.A.P."/>
            <person name="Tomita M."/>
            <person name="Numata K."/>
            <person name="Arakawa K."/>
        </authorList>
    </citation>
    <scope>NUCLEOTIDE SEQUENCE</scope>
</reference>
<comment type="caution">
    <text evidence="2">The sequence shown here is derived from an EMBL/GenBank/DDBJ whole genome shotgun (WGS) entry which is preliminary data.</text>
</comment>
<proteinExistence type="predicted"/>
<protein>
    <recommendedName>
        <fullName evidence="4">Mos1 transposase HTH domain-containing protein</fullName>
    </recommendedName>
</protein>
<dbReference type="EMBL" id="BMAV01000437">
    <property type="protein sequence ID" value="GFY37726.1"/>
    <property type="molecule type" value="Genomic_DNA"/>
</dbReference>
<dbReference type="Proteomes" id="UP000886998">
    <property type="component" value="Unassembled WGS sequence"/>
</dbReference>